<proteinExistence type="predicted"/>
<feature type="region of interest" description="Disordered" evidence="1">
    <location>
        <begin position="185"/>
        <end position="215"/>
    </location>
</feature>
<name>A0A9P4JH64_9PLEO</name>
<dbReference type="Proteomes" id="UP000799536">
    <property type="component" value="Unassembled WGS sequence"/>
</dbReference>
<evidence type="ECO:0000313" key="2">
    <source>
        <dbReference type="EMBL" id="KAF2199135.1"/>
    </source>
</evidence>
<gene>
    <name evidence="2" type="ORF">GQ43DRAFT_128104</name>
</gene>
<evidence type="ECO:0000256" key="1">
    <source>
        <dbReference type="SAM" id="MobiDB-lite"/>
    </source>
</evidence>
<evidence type="ECO:0000313" key="3">
    <source>
        <dbReference type="Proteomes" id="UP000799536"/>
    </source>
</evidence>
<keyword evidence="3" id="KW-1185">Reference proteome</keyword>
<reference evidence="2" key="1">
    <citation type="journal article" date="2020" name="Stud. Mycol.">
        <title>101 Dothideomycetes genomes: a test case for predicting lifestyles and emergence of pathogens.</title>
        <authorList>
            <person name="Haridas S."/>
            <person name="Albert R."/>
            <person name="Binder M."/>
            <person name="Bloem J."/>
            <person name="Labutti K."/>
            <person name="Salamov A."/>
            <person name="Andreopoulos B."/>
            <person name="Baker S."/>
            <person name="Barry K."/>
            <person name="Bills G."/>
            <person name="Bluhm B."/>
            <person name="Cannon C."/>
            <person name="Castanera R."/>
            <person name="Culley D."/>
            <person name="Daum C."/>
            <person name="Ezra D."/>
            <person name="Gonzalez J."/>
            <person name="Henrissat B."/>
            <person name="Kuo A."/>
            <person name="Liang C."/>
            <person name="Lipzen A."/>
            <person name="Lutzoni F."/>
            <person name="Magnuson J."/>
            <person name="Mondo S."/>
            <person name="Nolan M."/>
            <person name="Ohm R."/>
            <person name="Pangilinan J."/>
            <person name="Park H.-J."/>
            <person name="Ramirez L."/>
            <person name="Alfaro M."/>
            <person name="Sun H."/>
            <person name="Tritt A."/>
            <person name="Yoshinaga Y."/>
            <person name="Zwiers L.-H."/>
            <person name="Turgeon B."/>
            <person name="Goodwin S."/>
            <person name="Spatafora J."/>
            <person name="Crous P."/>
            <person name="Grigoriev I."/>
        </authorList>
    </citation>
    <scope>NUCLEOTIDE SEQUENCE</scope>
    <source>
        <strain evidence="2">ATCC 74209</strain>
    </source>
</reference>
<organism evidence="2 3">
    <name type="scientific">Delitschia confertaspora ATCC 74209</name>
    <dbReference type="NCBI Taxonomy" id="1513339"/>
    <lineage>
        <taxon>Eukaryota</taxon>
        <taxon>Fungi</taxon>
        <taxon>Dikarya</taxon>
        <taxon>Ascomycota</taxon>
        <taxon>Pezizomycotina</taxon>
        <taxon>Dothideomycetes</taxon>
        <taxon>Pleosporomycetidae</taxon>
        <taxon>Pleosporales</taxon>
        <taxon>Delitschiaceae</taxon>
        <taxon>Delitschia</taxon>
    </lineage>
</organism>
<protein>
    <submittedName>
        <fullName evidence="2">Uncharacterized protein</fullName>
    </submittedName>
</protein>
<dbReference type="EMBL" id="ML994094">
    <property type="protein sequence ID" value="KAF2199135.1"/>
    <property type="molecule type" value="Genomic_DNA"/>
</dbReference>
<sequence>MSVLDVLYLTPAYIDCLRHVLVPKMDGAHCRWSRSARNRSWVPNPFNYFQLCHLACPYSGSRIISRSPRGPDGLPSSVVLPLELHTKAAAFERKDAASKPAVVQSSVRRQQQLRGHFNGRRLSTRQPLFSVSTTVGRAGVAAVGGRGVGKAECQKSRVVHVWLADEVLDGAPIGNYRLPGLGLSSRKTARRSGNWGCSPRSIQGASPKRPLAKHA</sequence>
<comment type="caution">
    <text evidence="2">The sequence shown here is derived from an EMBL/GenBank/DDBJ whole genome shotgun (WGS) entry which is preliminary data.</text>
</comment>
<dbReference type="AlphaFoldDB" id="A0A9P4JH64"/>
<accession>A0A9P4JH64</accession>